<feature type="transmembrane region" description="Helical" evidence="1">
    <location>
        <begin position="7"/>
        <end position="25"/>
    </location>
</feature>
<dbReference type="Proteomes" id="UP000237310">
    <property type="component" value="Unassembled WGS sequence"/>
</dbReference>
<keyword evidence="1" id="KW-1133">Transmembrane helix</keyword>
<keyword evidence="1" id="KW-0812">Transmembrane</keyword>
<dbReference type="OrthoDB" id="823034at2"/>
<evidence type="ECO:0000313" key="3">
    <source>
        <dbReference type="Proteomes" id="UP000237310"/>
    </source>
</evidence>
<dbReference type="AlphaFoldDB" id="A0A2S5ADC2"/>
<gene>
    <name evidence="2" type="ORF">C3L50_03535</name>
</gene>
<proteinExistence type="predicted"/>
<dbReference type="RefSeq" id="WP_103804767.1">
    <property type="nucleotide sequence ID" value="NZ_PQVG01000002.1"/>
</dbReference>
<comment type="caution">
    <text evidence="2">The sequence shown here is derived from an EMBL/GenBank/DDBJ whole genome shotgun (WGS) entry which is preliminary data.</text>
</comment>
<keyword evidence="3" id="KW-1185">Reference proteome</keyword>
<organism evidence="2 3">
    <name type="scientific">Flavobacterium alvei</name>
    <dbReference type="NCBI Taxonomy" id="2080416"/>
    <lineage>
        <taxon>Bacteria</taxon>
        <taxon>Pseudomonadati</taxon>
        <taxon>Bacteroidota</taxon>
        <taxon>Flavobacteriia</taxon>
        <taxon>Flavobacteriales</taxon>
        <taxon>Flavobacteriaceae</taxon>
        <taxon>Flavobacterium</taxon>
    </lineage>
</organism>
<accession>A0A2S5ADC2</accession>
<evidence type="ECO:0000256" key="1">
    <source>
        <dbReference type="SAM" id="Phobius"/>
    </source>
</evidence>
<keyword evidence="1" id="KW-0472">Membrane</keyword>
<sequence>MKTSNKIFIAFLIFLFSGIIALYIGSKYYVEYYDTHNFIEQVKPLPPFSVVVAESDAQIHLINGSERKIVQSFFKTKQPRFSSFVVRNDTLFVFGVKRDRNKLPRAKFMANVFCENVKHFVAKENSLVFLSGYQVDSLFVKMNDAELVCQNNNSNYIKLIAKNSRINFDCEKLNAMVVELDKSQLELKSKNKINSISGTVKNDSDVKFSMDGKLNLDVDKSSYLQMVDLKN</sequence>
<dbReference type="EMBL" id="PQVG01000002">
    <property type="protein sequence ID" value="POY40580.1"/>
    <property type="molecule type" value="Genomic_DNA"/>
</dbReference>
<evidence type="ECO:0000313" key="2">
    <source>
        <dbReference type="EMBL" id="POY40580.1"/>
    </source>
</evidence>
<reference evidence="2 3" key="1">
    <citation type="submission" date="2018-01" db="EMBL/GenBank/DDBJ databases">
        <authorList>
            <person name="Gaut B.S."/>
            <person name="Morton B.R."/>
            <person name="Clegg M.T."/>
            <person name="Duvall M.R."/>
        </authorList>
    </citation>
    <scope>NUCLEOTIDE SEQUENCE [LARGE SCALE GENOMIC DNA]</scope>
    <source>
        <strain evidence="2 3">HR-AY</strain>
    </source>
</reference>
<protein>
    <submittedName>
        <fullName evidence="2">Uncharacterized protein</fullName>
    </submittedName>
</protein>
<name>A0A2S5ADC2_9FLAO</name>